<comment type="caution">
    <text evidence="3">The sequence shown here is derived from an EMBL/GenBank/DDBJ whole genome shotgun (WGS) entry which is preliminary data.</text>
</comment>
<keyword evidence="2" id="KW-0732">Signal</keyword>
<dbReference type="Gene3D" id="3.20.20.80">
    <property type="entry name" value="Glycosidases"/>
    <property type="match status" value="1"/>
</dbReference>
<evidence type="ECO:0000256" key="1">
    <source>
        <dbReference type="ARBA" id="ARBA00009800"/>
    </source>
</evidence>
<protein>
    <submittedName>
        <fullName evidence="3">Uncharacterized protein</fullName>
    </submittedName>
</protein>
<comment type="similarity">
    <text evidence="1">Belongs to the glycosyl hydrolase 79 family.</text>
</comment>
<sequence length="490" mass="54940">MHFIRGSHIFFILCLSWIATASQNARFSRADSPHNNNLKDVPVRVTVGLQQSKNTITDHFIGHSLGWSLNLLPHVSSKKLQNLARALTPMWVRWGDPGVTYIVGGTHPSGPGHQWHDMTGEQWATYNNFFRTVGWDLIFILSDETIRHTDGSWNPDNARQLLQYSADKNITIAGFELGNEYNLYKGHFHTMVTPQQLSKDVNTLRNMLSEFPKYYSSFIMGPDIAGIDPIYFKGFLAAGAHNTVRAASFHQYYIGAGTRSLSNFTNIHTMDGAAWMVGQALVQTRSVDLLLPVWLSETGSATNGGVQGMTDRFVSGFLWLDKLGVCARQGIETVIRHVFFSPHEYYGILDKDLNPNPDFWLTVLYKRIVRGAVFNAGGRQDVRVYAACANTDNFKAGSLAVYMLNPNNYPVTFDLHQFTHQPRFRYTLTAGDKDGLVSRYIALNGVKLQLVNDNLPPLKPESAPRGVVTVPAYSYTFLVFPEAEVSICLH</sequence>
<dbReference type="AlphaFoldDB" id="A0AAN9AU54"/>
<dbReference type="GO" id="GO:0031012">
    <property type="term" value="C:extracellular matrix"/>
    <property type="evidence" value="ECO:0007669"/>
    <property type="project" value="TreeGrafter"/>
</dbReference>
<gene>
    <name evidence="3" type="ORF">V1264_007126</name>
</gene>
<name>A0AAN9AU54_9CAEN</name>
<dbReference type="InterPro" id="IPR017853">
    <property type="entry name" value="GH"/>
</dbReference>
<keyword evidence="4" id="KW-1185">Reference proteome</keyword>
<dbReference type="Proteomes" id="UP001374579">
    <property type="component" value="Unassembled WGS sequence"/>
</dbReference>
<feature type="chain" id="PRO_5042899499" evidence="2">
    <location>
        <begin position="22"/>
        <end position="490"/>
    </location>
</feature>
<evidence type="ECO:0000313" key="4">
    <source>
        <dbReference type="Proteomes" id="UP001374579"/>
    </source>
</evidence>
<organism evidence="3 4">
    <name type="scientific">Littorina saxatilis</name>
    <dbReference type="NCBI Taxonomy" id="31220"/>
    <lineage>
        <taxon>Eukaryota</taxon>
        <taxon>Metazoa</taxon>
        <taxon>Spiralia</taxon>
        <taxon>Lophotrochozoa</taxon>
        <taxon>Mollusca</taxon>
        <taxon>Gastropoda</taxon>
        <taxon>Caenogastropoda</taxon>
        <taxon>Littorinimorpha</taxon>
        <taxon>Littorinoidea</taxon>
        <taxon>Littorinidae</taxon>
        <taxon>Littorina</taxon>
    </lineage>
</organism>
<dbReference type="GO" id="GO:0005615">
    <property type="term" value="C:extracellular space"/>
    <property type="evidence" value="ECO:0007669"/>
    <property type="project" value="TreeGrafter"/>
</dbReference>
<dbReference type="EMBL" id="JBAMIC010000019">
    <property type="protein sequence ID" value="KAK7093360.1"/>
    <property type="molecule type" value="Genomic_DNA"/>
</dbReference>
<proteinExistence type="inferred from homology"/>
<reference evidence="3 4" key="1">
    <citation type="submission" date="2024-02" db="EMBL/GenBank/DDBJ databases">
        <title>Chromosome-scale genome assembly of the rough periwinkle Littorina saxatilis.</title>
        <authorList>
            <person name="De Jode A."/>
            <person name="Faria R."/>
            <person name="Formenti G."/>
            <person name="Sims Y."/>
            <person name="Smith T.P."/>
            <person name="Tracey A."/>
            <person name="Wood J.M.D."/>
            <person name="Zagrodzka Z.B."/>
            <person name="Johannesson K."/>
            <person name="Butlin R.K."/>
            <person name="Leder E.H."/>
        </authorList>
    </citation>
    <scope>NUCLEOTIDE SEQUENCE [LARGE SCALE GENOMIC DNA]</scope>
    <source>
        <strain evidence="3">Snail1</strain>
        <tissue evidence="3">Muscle</tissue>
    </source>
</reference>
<dbReference type="Pfam" id="PF03662">
    <property type="entry name" value="Glyco_hydro_79n"/>
    <property type="match status" value="1"/>
</dbReference>
<feature type="signal peptide" evidence="2">
    <location>
        <begin position="1"/>
        <end position="21"/>
    </location>
</feature>
<evidence type="ECO:0000256" key="2">
    <source>
        <dbReference type="SAM" id="SignalP"/>
    </source>
</evidence>
<dbReference type="GO" id="GO:0016798">
    <property type="term" value="F:hydrolase activity, acting on glycosyl bonds"/>
    <property type="evidence" value="ECO:0007669"/>
    <property type="project" value="InterPro"/>
</dbReference>
<dbReference type="GO" id="GO:0016020">
    <property type="term" value="C:membrane"/>
    <property type="evidence" value="ECO:0007669"/>
    <property type="project" value="InterPro"/>
</dbReference>
<dbReference type="PANTHER" id="PTHR46145">
    <property type="entry name" value="HEPARANASE"/>
    <property type="match status" value="1"/>
</dbReference>
<accession>A0AAN9AU54</accession>
<dbReference type="InterPro" id="IPR005199">
    <property type="entry name" value="Glyco_hydro_79"/>
</dbReference>
<dbReference type="SUPFAM" id="SSF51445">
    <property type="entry name" value="(Trans)glycosidases"/>
    <property type="match status" value="1"/>
</dbReference>
<dbReference type="PANTHER" id="PTHR46145:SF4">
    <property type="entry name" value="HEPARANASE"/>
    <property type="match status" value="1"/>
</dbReference>
<evidence type="ECO:0000313" key="3">
    <source>
        <dbReference type="EMBL" id="KAK7093360.1"/>
    </source>
</evidence>